<dbReference type="OrthoDB" id="5694214at2"/>
<reference evidence="8" key="1">
    <citation type="submission" date="2011-03" db="EMBL/GenBank/DDBJ databases">
        <title>Complete sequence of Sphingobacterium sp. 21.</title>
        <authorList>
            <consortium name="US DOE Joint Genome Institute"/>
            <person name="Lucas S."/>
            <person name="Copeland A."/>
            <person name="Lapidus A."/>
            <person name="Cheng J.-F."/>
            <person name="Goodwin L."/>
            <person name="Pitluck S."/>
            <person name="Davenport K."/>
            <person name="Detter J.C."/>
            <person name="Han C."/>
            <person name="Tapia R."/>
            <person name="Land M."/>
            <person name="Hauser L."/>
            <person name="Kyrpides N."/>
            <person name="Ivanova N."/>
            <person name="Ovchinnikova G."/>
            <person name="Pagani I."/>
            <person name="Siebers A.K."/>
            <person name="Allgaier M."/>
            <person name="Thelen M.P."/>
            <person name="Hugenholtz P."/>
            <person name="Woyke T."/>
        </authorList>
    </citation>
    <scope>NUCLEOTIDE SEQUENCE</scope>
    <source>
        <strain evidence="8">21</strain>
    </source>
</reference>
<protein>
    <submittedName>
        <fullName evidence="8">RagB/SusD domain-containing protein</fullName>
    </submittedName>
</protein>
<evidence type="ECO:0000256" key="2">
    <source>
        <dbReference type="ARBA" id="ARBA00006275"/>
    </source>
</evidence>
<dbReference type="SUPFAM" id="SSF48452">
    <property type="entry name" value="TPR-like"/>
    <property type="match status" value="1"/>
</dbReference>
<evidence type="ECO:0000256" key="4">
    <source>
        <dbReference type="ARBA" id="ARBA00023136"/>
    </source>
</evidence>
<dbReference type="eggNOG" id="COG0702">
    <property type="taxonomic scope" value="Bacteria"/>
</dbReference>
<feature type="domain" description="SusD-like N-terminal" evidence="7">
    <location>
        <begin position="73"/>
        <end position="222"/>
    </location>
</feature>
<evidence type="ECO:0000313" key="8">
    <source>
        <dbReference type="EMBL" id="ADZ80415.1"/>
    </source>
</evidence>
<dbReference type="InterPro" id="IPR033985">
    <property type="entry name" value="SusD-like_N"/>
</dbReference>
<dbReference type="HOGENOM" id="CLU_015553_1_3_10"/>
<dbReference type="Gene3D" id="1.25.40.390">
    <property type="match status" value="1"/>
</dbReference>
<keyword evidence="5" id="KW-0998">Cell outer membrane</keyword>
<dbReference type="KEGG" id="shg:Sph21_3881"/>
<evidence type="ECO:0000256" key="5">
    <source>
        <dbReference type="ARBA" id="ARBA00023237"/>
    </source>
</evidence>
<feature type="domain" description="RagB/SusD" evidence="6">
    <location>
        <begin position="342"/>
        <end position="491"/>
    </location>
</feature>
<dbReference type="GO" id="GO:0009279">
    <property type="term" value="C:cell outer membrane"/>
    <property type="evidence" value="ECO:0007669"/>
    <property type="project" value="UniProtKB-SubCell"/>
</dbReference>
<dbReference type="AlphaFoldDB" id="F4C9C5"/>
<dbReference type="STRING" id="743722.Sph21_3881"/>
<evidence type="ECO:0000256" key="3">
    <source>
        <dbReference type="ARBA" id="ARBA00022729"/>
    </source>
</evidence>
<dbReference type="Pfam" id="PF14322">
    <property type="entry name" value="SusD-like_3"/>
    <property type="match status" value="1"/>
</dbReference>
<comment type="subcellular location">
    <subcellularLocation>
        <location evidence="1">Cell outer membrane</location>
    </subcellularLocation>
</comment>
<gene>
    <name evidence="8" type="ordered locus">Sph21_3881</name>
</gene>
<dbReference type="PROSITE" id="PS51257">
    <property type="entry name" value="PROKAR_LIPOPROTEIN"/>
    <property type="match status" value="1"/>
</dbReference>
<dbReference type="Pfam" id="PF07980">
    <property type="entry name" value="SusD_RagB"/>
    <property type="match status" value="1"/>
</dbReference>
<keyword evidence="4" id="KW-0472">Membrane</keyword>
<evidence type="ECO:0000256" key="1">
    <source>
        <dbReference type="ARBA" id="ARBA00004442"/>
    </source>
</evidence>
<sequence>MIHKAQLIYTMKHHSLGIWLIVVFFTLSSCSKELDQEPRSILEETFYNTAAEAEAAVNAIFPPIRLGAQGIASYNATLECHSDYAYGRGSWAQFNDFSGLDATNTNRVGDFWNSFYLAIRNANLVIRHVPEGNAMNDEEKNRYVAEAKFMRAWCYFHLVRNWGGVPLRIESNMEEKDVPRSSVEEVYALIDADLRFAESYLPEDNAAQPGRPTKWMAKTVLSDYLLTNNKYQEARDKASELVQSGLFSLVPIQQVDDFERIFGAGVGVTDEEVFHFKYTREGQGNYYPFIINHPETGYFMKGGGKGAYAQYSNVNNNFYKEWSDLDLRKQLWYPMNIGLGEGTVLQKKFIDPAAANEYGAINDFPVYRYAEVLLLFAEAEARVNGVTAEALDALNQVKRRAYGREINTASDIDYQIGSFSPETLIDSILQERAYEFQFEGKRWFDLKRTGKAAEILQKNKGVAIADKHYLWPIPLAELNYNQGITENNPGY</sequence>
<evidence type="ECO:0000259" key="7">
    <source>
        <dbReference type="Pfam" id="PF14322"/>
    </source>
</evidence>
<dbReference type="InterPro" id="IPR012944">
    <property type="entry name" value="SusD_RagB_dom"/>
</dbReference>
<name>F4C9C5_SPHS2</name>
<proteinExistence type="inferred from homology"/>
<dbReference type="PATRIC" id="fig|743722.3.peg.4141"/>
<comment type="similarity">
    <text evidence="2">Belongs to the SusD family.</text>
</comment>
<keyword evidence="3" id="KW-0732">Signal</keyword>
<accession>F4C9C5</accession>
<dbReference type="EMBL" id="CP002584">
    <property type="protein sequence ID" value="ADZ80415.1"/>
    <property type="molecule type" value="Genomic_DNA"/>
</dbReference>
<dbReference type="InterPro" id="IPR011990">
    <property type="entry name" value="TPR-like_helical_dom_sf"/>
</dbReference>
<organism evidence="8">
    <name type="scientific">Sphingobacterium sp. (strain 21)</name>
    <dbReference type="NCBI Taxonomy" id="743722"/>
    <lineage>
        <taxon>Bacteria</taxon>
        <taxon>Pseudomonadati</taxon>
        <taxon>Bacteroidota</taxon>
        <taxon>Sphingobacteriia</taxon>
        <taxon>Sphingobacteriales</taxon>
        <taxon>Sphingobacteriaceae</taxon>
        <taxon>Sphingobacterium</taxon>
    </lineage>
</organism>
<dbReference type="CDD" id="cd08977">
    <property type="entry name" value="SusD"/>
    <property type="match status" value="1"/>
</dbReference>
<evidence type="ECO:0000259" key="6">
    <source>
        <dbReference type="Pfam" id="PF07980"/>
    </source>
</evidence>